<organism evidence="1 2">
    <name type="scientific">Candidatus Thermofonsia Clade 3 bacterium</name>
    <dbReference type="NCBI Taxonomy" id="2364212"/>
    <lineage>
        <taxon>Bacteria</taxon>
        <taxon>Bacillati</taxon>
        <taxon>Chloroflexota</taxon>
        <taxon>Candidatus Thermofontia</taxon>
        <taxon>Candidatus Thermofonsia Clade 3</taxon>
    </lineage>
</organism>
<dbReference type="PIRSF" id="PIRSF010256">
    <property type="entry name" value="CoxE_vWa"/>
    <property type="match status" value="1"/>
</dbReference>
<dbReference type="InterPro" id="IPR036465">
    <property type="entry name" value="vWFA_dom_sf"/>
</dbReference>
<evidence type="ECO:0008006" key="3">
    <source>
        <dbReference type="Google" id="ProtNLM"/>
    </source>
</evidence>
<dbReference type="PANTHER" id="PTHR39338:SF5">
    <property type="entry name" value="BLR6139 PROTEIN"/>
    <property type="match status" value="1"/>
</dbReference>
<dbReference type="CDD" id="cd00198">
    <property type="entry name" value="vWFA"/>
    <property type="match status" value="1"/>
</dbReference>
<dbReference type="InterPro" id="IPR011195">
    <property type="entry name" value="UCP010256"/>
</dbReference>
<accession>A0A2M8QDY3</accession>
<dbReference type="AlphaFoldDB" id="A0A2M8QDY3"/>
<reference evidence="1 2" key="1">
    <citation type="submission" date="2017-11" db="EMBL/GenBank/DDBJ databases">
        <title>Evolution of Phototrophy in the Chloroflexi Phylum Driven by Horizontal Gene Transfer.</title>
        <authorList>
            <person name="Ward L.M."/>
            <person name="Hemp J."/>
            <person name="Shih P.M."/>
            <person name="Mcglynn S.E."/>
            <person name="Fischer W."/>
        </authorList>
    </citation>
    <scope>NUCLEOTIDE SEQUENCE [LARGE SCALE GENOMIC DNA]</scope>
    <source>
        <strain evidence="1">JP3_7</strain>
    </source>
</reference>
<dbReference type="Gene3D" id="3.40.50.410">
    <property type="entry name" value="von Willebrand factor, type A domain"/>
    <property type="match status" value="1"/>
</dbReference>
<sequence length="461" mass="52874">MDQRIVEFISALRSSGVRVSLAESADAIKAIATVGVTDRETFKNALKATLVKEPADVPSFEQLFPLYFGHEGPPMQPPHGLSPEQQEQLRRAIEQLREQLRQLMQMLAQGQQPTREQMQQFAQKAGIDRGMRGSRQVQEWLTERMLRQMGLTPEQVQDALEALMKQLKQQGMSAEGRQEVRETVAGNAEALREQVARFVGQSLLNQPDDNPRRQRIDDLMNRPLASLSEAEADELRNHVRRLVARLRSRAALRMRRGKQGYFDAKGTIRYNQRNMGVPIELKMKRRHLKPKLTVIVDVSTSMRPVAEFMLRMVYEMQDQISKARSFAFISDMHEISMIFAENRPQDAVEIVLRELPPGYYNTDLGHSLSTFCEKFSDSVDSRTTLIFVGDGRNNYNDPRTDLVQMLRMRARRVIWFNPEPPYQWGHGDSDMLAYAPLCHAVHQVATLKQLADAIDDLFQTR</sequence>
<proteinExistence type="predicted"/>
<evidence type="ECO:0000313" key="1">
    <source>
        <dbReference type="EMBL" id="PJF48011.1"/>
    </source>
</evidence>
<gene>
    <name evidence="1" type="ORF">CUN48_05745</name>
</gene>
<dbReference type="EMBL" id="PGTN01000027">
    <property type="protein sequence ID" value="PJF48011.1"/>
    <property type="molecule type" value="Genomic_DNA"/>
</dbReference>
<protein>
    <recommendedName>
        <fullName evidence="3">VWA domain-containing protein</fullName>
    </recommendedName>
</protein>
<dbReference type="SUPFAM" id="SSF53300">
    <property type="entry name" value="vWA-like"/>
    <property type="match status" value="1"/>
</dbReference>
<name>A0A2M8QDY3_9CHLR</name>
<dbReference type="Proteomes" id="UP000230790">
    <property type="component" value="Unassembled WGS sequence"/>
</dbReference>
<evidence type="ECO:0000313" key="2">
    <source>
        <dbReference type="Proteomes" id="UP000230790"/>
    </source>
</evidence>
<dbReference type="InterPro" id="IPR008912">
    <property type="entry name" value="Uncharacterised_CoxE"/>
</dbReference>
<comment type="caution">
    <text evidence="1">The sequence shown here is derived from an EMBL/GenBank/DDBJ whole genome shotgun (WGS) entry which is preliminary data.</text>
</comment>
<dbReference type="PANTHER" id="PTHR39338">
    <property type="entry name" value="BLL5662 PROTEIN-RELATED"/>
    <property type="match status" value="1"/>
</dbReference>
<dbReference type="Pfam" id="PF05762">
    <property type="entry name" value="VWA_CoxE"/>
    <property type="match status" value="1"/>
</dbReference>